<dbReference type="PANTHER" id="PTHR31367">
    <property type="entry name" value="CYTOSOLIC 5'-NUCLEOTIDASE 1 FAMILY MEMBER"/>
    <property type="match status" value="1"/>
</dbReference>
<dbReference type="Pfam" id="PF06189">
    <property type="entry name" value="5-nucleotidase"/>
    <property type="match status" value="1"/>
</dbReference>
<keyword evidence="2" id="KW-1185">Reference proteome</keyword>
<dbReference type="RefSeq" id="WP_289411932.1">
    <property type="nucleotide sequence ID" value="NZ_JAQIBD010000001.1"/>
</dbReference>
<accession>A0ABT7QUZ3</accession>
<dbReference type="InterPro" id="IPR010394">
    <property type="entry name" value="5-nucleotidase"/>
</dbReference>
<reference evidence="1" key="1">
    <citation type="submission" date="2023-01" db="EMBL/GenBank/DDBJ databases">
        <title>Sulfurovum sp. zt1-1 genome assembly.</title>
        <authorList>
            <person name="Wang J."/>
        </authorList>
    </citation>
    <scope>NUCLEOTIDE SEQUENCE</scope>
    <source>
        <strain evidence="1">Zt1-1</strain>
    </source>
</reference>
<comment type="caution">
    <text evidence="1">The sequence shown here is derived from an EMBL/GenBank/DDBJ whole genome shotgun (WGS) entry which is preliminary data.</text>
</comment>
<gene>
    <name evidence="1" type="ORF">PGH07_00515</name>
</gene>
<organism evidence="1 2">
    <name type="scientific">Sulfurovum zhangzhouensis</name>
    <dbReference type="NCBI Taxonomy" id="3019067"/>
    <lineage>
        <taxon>Bacteria</taxon>
        <taxon>Pseudomonadati</taxon>
        <taxon>Campylobacterota</taxon>
        <taxon>Epsilonproteobacteria</taxon>
        <taxon>Campylobacterales</taxon>
        <taxon>Sulfurovaceae</taxon>
        <taxon>Sulfurovum</taxon>
    </lineage>
</organism>
<proteinExistence type="predicted"/>
<evidence type="ECO:0000313" key="2">
    <source>
        <dbReference type="Proteomes" id="UP001169069"/>
    </source>
</evidence>
<dbReference type="PANTHER" id="PTHR31367:SF5">
    <property type="entry name" value="CYTOSOLIC 5'-NUCLEOTIDASE 1A"/>
    <property type="match status" value="1"/>
</dbReference>
<dbReference type="Proteomes" id="UP001169069">
    <property type="component" value="Unassembled WGS sequence"/>
</dbReference>
<dbReference type="EMBL" id="JAQIBD010000001">
    <property type="protein sequence ID" value="MDM5270655.1"/>
    <property type="molecule type" value="Genomic_DNA"/>
</dbReference>
<name>A0ABT7QUZ3_9BACT</name>
<sequence>MAYDLKNKLVIAISSRALFDLEKENRIFDDKGLEAYYNYQLEHEETPLEVGTAFRFVKNLLAINKSFDDKLIEVIILSRNNAATGLRIGRSIEHYQLEIERSGWTAGTPVARYLDAFKVDLFLSAHSEDVQDAINADVAAATILPHKPSVDIESDIVRIAFDGDAVIFGDESEKIYQEKGLEAFLAYERENAKNPLSKGPFFKFLKVISDIQDRFPMEKSPIRTALVTARNFSTHERVLRTLDAWGVRVDEAFFQGGVQKYEVIKAFGADIFFDDQDAHLKYTAKDTPSAKVPYKS</sequence>
<protein>
    <submittedName>
        <fullName evidence="1">5'-nucleotidase</fullName>
    </submittedName>
</protein>
<evidence type="ECO:0000313" key="1">
    <source>
        <dbReference type="EMBL" id="MDM5270655.1"/>
    </source>
</evidence>